<dbReference type="Proteomes" id="UP001352852">
    <property type="component" value="Unassembled WGS sequence"/>
</dbReference>
<evidence type="ECO:0000313" key="2">
    <source>
        <dbReference type="EMBL" id="MED6294494.1"/>
    </source>
</evidence>
<evidence type="ECO:0000313" key="3">
    <source>
        <dbReference type="Proteomes" id="UP001352852"/>
    </source>
</evidence>
<keyword evidence="3" id="KW-1185">Reference proteome</keyword>
<name>A0ABU7F667_9TELE</name>
<organism evidence="2 3">
    <name type="scientific">Characodon lateralis</name>
    <dbReference type="NCBI Taxonomy" id="208331"/>
    <lineage>
        <taxon>Eukaryota</taxon>
        <taxon>Metazoa</taxon>
        <taxon>Chordata</taxon>
        <taxon>Craniata</taxon>
        <taxon>Vertebrata</taxon>
        <taxon>Euteleostomi</taxon>
        <taxon>Actinopterygii</taxon>
        <taxon>Neopterygii</taxon>
        <taxon>Teleostei</taxon>
        <taxon>Neoteleostei</taxon>
        <taxon>Acanthomorphata</taxon>
        <taxon>Ovalentaria</taxon>
        <taxon>Atherinomorphae</taxon>
        <taxon>Cyprinodontiformes</taxon>
        <taxon>Goodeidae</taxon>
        <taxon>Characodon</taxon>
    </lineage>
</organism>
<dbReference type="EMBL" id="JAHUTJ010075895">
    <property type="protein sequence ID" value="MED6294494.1"/>
    <property type="molecule type" value="Genomic_DNA"/>
</dbReference>
<reference evidence="2 3" key="1">
    <citation type="submission" date="2021-06" db="EMBL/GenBank/DDBJ databases">
        <authorList>
            <person name="Palmer J.M."/>
        </authorList>
    </citation>
    <scope>NUCLEOTIDE SEQUENCE [LARGE SCALE GENOMIC DNA]</scope>
    <source>
        <strain evidence="2 3">CL_MEX2019</strain>
        <tissue evidence="2">Muscle</tissue>
    </source>
</reference>
<accession>A0ABU7F667</accession>
<comment type="caution">
    <text evidence="2">The sequence shown here is derived from an EMBL/GenBank/DDBJ whole genome shotgun (WGS) entry which is preliminary data.</text>
</comment>
<gene>
    <name evidence="2" type="ORF">CHARACLAT_021589</name>
</gene>
<protein>
    <submittedName>
        <fullName evidence="2">Uncharacterized protein</fullName>
    </submittedName>
</protein>
<feature type="region of interest" description="Disordered" evidence="1">
    <location>
        <begin position="26"/>
        <end position="53"/>
    </location>
</feature>
<evidence type="ECO:0000256" key="1">
    <source>
        <dbReference type="SAM" id="MobiDB-lite"/>
    </source>
</evidence>
<proteinExistence type="predicted"/>
<sequence>MQREEGSCKEGSWSFSLAERQCKFWTGSRSSQREPAHGWGRHANSMQKDPRPGFEARPFLLQVNSAANGAAMEPLQDIIVI</sequence>